<organism evidence="2 3">
    <name type="scientific">Siphonobacter aquaeclarae</name>
    <dbReference type="NCBI Taxonomy" id="563176"/>
    <lineage>
        <taxon>Bacteria</taxon>
        <taxon>Pseudomonadati</taxon>
        <taxon>Bacteroidota</taxon>
        <taxon>Cytophagia</taxon>
        <taxon>Cytophagales</taxon>
        <taxon>Cytophagaceae</taxon>
        <taxon>Siphonobacter</taxon>
    </lineage>
</organism>
<feature type="signal peptide" evidence="1">
    <location>
        <begin position="1"/>
        <end position="23"/>
    </location>
</feature>
<accession>A0A1G9TA77</accession>
<dbReference type="Proteomes" id="UP000198901">
    <property type="component" value="Unassembled WGS sequence"/>
</dbReference>
<sequence length="336" mass="35391">MFKKLIFSLMALGLFYSELSAKAILCKANGQANYPYETVNGALYAAEAGDVVLVNGNIVNEKIILKDGVNINFNGFSLSNTNGEELVIDNGVQVNAKVIGLGKISSANTIGQRPVISLTGGSTVYFDLEECVSAGSKIINTTNGDTIYFSAKSIIQNGGTTNGMFMADKHSLIVVRNADIRTEGIGFMADGRQEAGLPARIVVENSTFYSKYGAFVQFTSNADVTIVDCRVQCDGVRAVVILGGGTKKITVKNTDIVSTQTYLQAAYNAANEPVFYSSVADGDIRFVGTNTIKATGTSKPIGGPCTAKVLGKLYVNQANDAGVVASIEPITVNAGI</sequence>
<dbReference type="RefSeq" id="WP_093205052.1">
    <property type="nucleotide sequence ID" value="NZ_FNGS01000006.1"/>
</dbReference>
<name>A0A1G9TA77_9BACT</name>
<gene>
    <name evidence="2" type="ORF">SAMN04488090_3478</name>
</gene>
<dbReference type="EMBL" id="FNGS01000006">
    <property type="protein sequence ID" value="SDM44560.1"/>
    <property type="molecule type" value="Genomic_DNA"/>
</dbReference>
<feature type="chain" id="PRO_5011787546" description="Right handed beta helix region" evidence="1">
    <location>
        <begin position="24"/>
        <end position="336"/>
    </location>
</feature>
<dbReference type="STRING" id="563176.SAMN04488090_3478"/>
<dbReference type="InterPro" id="IPR011050">
    <property type="entry name" value="Pectin_lyase_fold/virulence"/>
</dbReference>
<evidence type="ECO:0008006" key="4">
    <source>
        <dbReference type="Google" id="ProtNLM"/>
    </source>
</evidence>
<protein>
    <recommendedName>
        <fullName evidence="4">Right handed beta helix region</fullName>
    </recommendedName>
</protein>
<evidence type="ECO:0000256" key="1">
    <source>
        <dbReference type="SAM" id="SignalP"/>
    </source>
</evidence>
<proteinExistence type="predicted"/>
<dbReference type="SUPFAM" id="SSF51126">
    <property type="entry name" value="Pectin lyase-like"/>
    <property type="match status" value="1"/>
</dbReference>
<reference evidence="2 3" key="1">
    <citation type="submission" date="2016-10" db="EMBL/GenBank/DDBJ databases">
        <authorList>
            <person name="de Groot N.N."/>
        </authorList>
    </citation>
    <scope>NUCLEOTIDE SEQUENCE [LARGE SCALE GENOMIC DNA]</scope>
    <source>
        <strain evidence="2 3">DSM 21668</strain>
    </source>
</reference>
<dbReference type="AlphaFoldDB" id="A0A1G9TA77"/>
<evidence type="ECO:0000313" key="2">
    <source>
        <dbReference type="EMBL" id="SDM44560.1"/>
    </source>
</evidence>
<evidence type="ECO:0000313" key="3">
    <source>
        <dbReference type="Proteomes" id="UP000198901"/>
    </source>
</evidence>
<keyword evidence="3" id="KW-1185">Reference proteome</keyword>
<keyword evidence="1" id="KW-0732">Signal</keyword>